<dbReference type="SUPFAM" id="SSF56935">
    <property type="entry name" value="Porins"/>
    <property type="match status" value="1"/>
</dbReference>
<dbReference type="InterPro" id="IPR023997">
    <property type="entry name" value="TonB-dep_OMP_SusC/RagA_CS"/>
</dbReference>
<keyword evidence="2 10" id="KW-0813">Transport</keyword>
<accession>A0AAJ4XDY7</accession>
<keyword evidence="4 10" id="KW-0812">Transmembrane</keyword>
<dbReference type="InterPro" id="IPR012910">
    <property type="entry name" value="Plug_dom"/>
</dbReference>
<dbReference type="Pfam" id="PF07715">
    <property type="entry name" value="Plug"/>
    <property type="match status" value="1"/>
</dbReference>
<feature type="signal peptide" evidence="12">
    <location>
        <begin position="1"/>
        <end position="38"/>
    </location>
</feature>
<dbReference type="Gene3D" id="2.60.40.1120">
    <property type="entry name" value="Carboxypeptidase-like, regulatory domain"/>
    <property type="match status" value="1"/>
</dbReference>
<dbReference type="Pfam" id="PF13715">
    <property type="entry name" value="CarbopepD_reg_2"/>
    <property type="match status" value="1"/>
</dbReference>
<dbReference type="Gene3D" id="2.170.130.10">
    <property type="entry name" value="TonB-dependent receptor, plug domain"/>
    <property type="match status" value="1"/>
</dbReference>
<dbReference type="Pfam" id="PF00593">
    <property type="entry name" value="TonB_dep_Rec_b-barrel"/>
    <property type="match status" value="1"/>
</dbReference>
<dbReference type="NCBIfam" id="TIGR04056">
    <property type="entry name" value="OMP_RagA_SusC"/>
    <property type="match status" value="1"/>
</dbReference>
<evidence type="ECO:0000313" key="16">
    <source>
        <dbReference type="Proteomes" id="UP000215355"/>
    </source>
</evidence>
<gene>
    <name evidence="15" type="primary">fepA_4</name>
    <name evidence="15" type="ORF">SAMEA4412673_03168</name>
</gene>
<protein>
    <submittedName>
        <fullName evidence="15">Enterobactin outer-membrane receptor</fullName>
    </submittedName>
</protein>
<keyword evidence="3 10" id="KW-1134">Transmembrane beta strand</keyword>
<keyword evidence="5 12" id="KW-0732">Signal</keyword>
<evidence type="ECO:0000256" key="2">
    <source>
        <dbReference type="ARBA" id="ARBA00022448"/>
    </source>
</evidence>
<keyword evidence="6 11" id="KW-0798">TonB box</keyword>
<dbReference type="InterPro" id="IPR008969">
    <property type="entry name" value="CarboxyPept-like_regulatory"/>
</dbReference>
<feature type="domain" description="TonB-dependent receptor plug" evidence="14">
    <location>
        <begin position="162"/>
        <end position="277"/>
    </location>
</feature>
<evidence type="ECO:0000256" key="11">
    <source>
        <dbReference type="RuleBase" id="RU003357"/>
    </source>
</evidence>
<evidence type="ECO:0000256" key="1">
    <source>
        <dbReference type="ARBA" id="ARBA00004571"/>
    </source>
</evidence>
<dbReference type="InterPro" id="IPR037066">
    <property type="entry name" value="Plug_dom_sf"/>
</dbReference>
<evidence type="ECO:0000256" key="12">
    <source>
        <dbReference type="SAM" id="SignalP"/>
    </source>
</evidence>
<dbReference type="PANTHER" id="PTHR30069">
    <property type="entry name" value="TONB-DEPENDENT OUTER MEMBRANE RECEPTOR"/>
    <property type="match status" value="1"/>
</dbReference>
<sequence length="1075" mass="117278">MSWNKPNDVPNINYLKPMNLLKLVLCSSSILFMANAEAAPHYLWKTDKIESNLDYSFGLPQQTTVKGVLVDEQGAPVPNASILVKGTNEGSKSDDQGRFSFQTTKPKGVLVISHMSYATTEMPINTATQMRIVLKENSSTDIEEVVVTSFGIKRDRKTLGYGVAEVKADELSKSPTPDVTNALAGRLSGVQVSGSGGGFAGSNITIRGFSTFTGSNQPLYVVDGIPLDNSGGGNSVNSGVVNSSRISDINPQDIESMSVLKGAAATVLYGSRAASGVILITTKKAKKGIKNQISVGTNTGVGMVSRMPAFQNEYAQGSNGNYNNSVTGSWGPKIAGQEVTNWFGDKENLQAYPDNINDILQNSVSSVNDLSFTGSGEKYDYRVSYGYTVETGLLPSNKLTRNNISVNASTDLTDKFKVGTSFSYVNNVSNRTQAGNQGANPLWRGIYTPRSYDLTNMPFKDAEGNQLWFAPEDHPYWSIENIRNNNEVNRFYGNINLKYDFLDWLTADLKVGADVFSMVSKGFDNKGIRSNGNTSSAGAGGVQDRNVSMKNINSYFTVTANKKVFENWNLIATVGNEIIANNRNTLQSTGLGIVLPNFDNQSNFLTFNTSGNINQNRQVGVFADVVMDYKSYLSLNVKARNDFSSTLSKGNQSIFYPAAAVSLVLTDAFPSLKSNVLTMAKVRANVGEVGKGTEPYATNTYFGRASASDGFVSTLVSFPYNGLAGYTLNNSAGNNDLRPEFTREYELGLDLSLYNGRISFEGSVYERDTRNLIFAVPAPSSSGFTSMVTNAGSLSTKGIELMLNLVPVQKENFTWRSGFNFTKFKSIVEELAPGVSNISIGGFTSPNIRLVAGQEYGQIWSNAYQRDDQGRMIINANGLPKPTTSVQKVGNPNPKFNLGWTNDFNYKDFTLSFLVDFKYKGDVMSRTIGDLRIQGVAEETAEFERIDGSGNVTKPYIFEGVLENGSPNTTYVSAQQYYSLQGKYVAWEGYVLDGTFVKLREANISYKLPTKWLEGQNFIKGVNISVYGRNLLTYAPNFPHLDPEQNLLGISNARGLEFGFSPTPRTIGGSVRFSL</sequence>
<keyword evidence="8 15" id="KW-0675">Receptor</keyword>
<dbReference type="AlphaFoldDB" id="A0AAJ4XDY7"/>
<proteinExistence type="inferred from homology"/>
<organism evidence="15 16">
    <name type="scientific">Sphingobacterium mizutaii</name>
    <dbReference type="NCBI Taxonomy" id="1010"/>
    <lineage>
        <taxon>Bacteria</taxon>
        <taxon>Pseudomonadati</taxon>
        <taxon>Bacteroidota</taxon>
        <taxon>Sphingobacteriia</taxon>
        <taxon>Sphingobacteriales</taxon>
        <taxon>Sphingobacteriaceae</taxon>
        <taxon>Sphingobacterium</taxon>
    </lineage>
</organism>
<feature type="domain" description="TonB-dependent receptor-like beta-barrel" evidence="13">
    <location>
        <begin position="439"/>
        <end position="880"/>
    </location>
</feature>
<dbReference type="RefSeq" id="WP_093098480.1">
    <property type="nucleotide sequence ID" value="NZ_FNGK01000002.1"/>
</dbReference>
<evidence type="ECO:0000256" key="3">
    <source>
        <dbReference type="ARBA" id="ARBA00022452"/>
    </source>
</evidence>
<evidence type="ECO:0000259" key="13">
    <source>
        <dbReference type="Pfam" id="PF00593"/>
    </source>
</evidence>
<dbReference type="SUPFAM" id="SSF49464">
    <property type="entry name" value="Carboxypeptidase regulatory domain-like"/>
    <property type="match status" value="1"/>
</dbReference>
<dbReference type="InterPro" id="IPR000531">
    <property type="entry name" value="Beta-barrel_TonB"/>
</dbReference>
<keyword evidence="9 10" id="KW-0998">Cell outer membrane</keyword>
<dbReference type="PROSITE" id="PS52016">
    <property type="entry name" value="TONB_DEPENDENT_REC_3"/>
    <property type="match status" value="1"/>
</dbReference>
<evidence type="ECO:0000256" key="9">
    <source>
        <dbReference type="ARBA" id="ARBA00023237"/>
    </source>
</evidence>
<evidence type="ECO:0000256" key="6">
    <source>
        <dbReference type="ARBA" id="ARBA00023077"/>
    </source>
</evidence>
<evidence type="ECO:0000256" key="8">
    <source>
        <dbReference type="ARBA" id="ARBA00023170"/>
    </source>
</evidence>
<evidence type="ECO:0000256" key="7">
    <source>
        <dbReference type="ARBA" id="ARBA00023136"/>
    </source>
</evidence>
<dbReference type="EMBL" id="LT906468">
    <property type="protein sequence ID" value="SNV55195.1"/>
    <property type="molecule type" value="Genomic_DNA"/>
</dbReference>
<evidence type="ECO:0000313" key="15">
    <source>
        <dbReference type="EMBL" id="SNV55195.1"/>
    </source>
</evidence>
<dbReference type="InterPro" id="IPR039426">
    <property type="entry name" value="TonB-dep_rcpt-like"/>
</dbReference>
<reference evidence="15 16" key="1">
    <citation type="submission" date="2017-06" db="EMBL/GenBank/DDBJ databases">
        <authorList>
            <consortium name="Pathogen Informatics"/>
        </authorList>
    </citation>
    <scope>NUCLEOTIDE SEQUENCE [LARGE SCALE GENOMIC DNA]</scope>
    <source>
        <strain evidence="15 16">NCTC12149</strain>
    </source>
</reference>
<name>A0AAJ4XDY7_9SPHI</name>
<dbReference type="PANTHER" id="PTHR30069:SF29">
    <property type="entry name" value="HEMOGLOBIN AND HEMOGLOBIN-HAPTOGLOBIN-BINDING PROTEIN 1-RELATED"/>
    <property type="match status" value="1"/>
</dbReference>
<evidence type="ECO:0000256" key="4">
    <source>
        <dbReference type="ARBA" id="ARBA00022692"/>
    </source>
</evidence>
<comment type="subcellular location">
    <subcellularLocation>
        <location evidence="1 10">Cell outer membrane</location>
        <topology evidence="1 10">Multi-pass membrane protein</topology>
    </subcellularLocation>
</comment>
<keyword evidence="7 10" id="KW-0472">Membrane</keyword>
<dbReference type="KEGG" id="smiz:4412673_03168"/>
<dbReference type="GO" id="GO:0044718">
    <property type="term" value="P:siderophore transmembrane transport"/>
    <property type="evidence" value="ECO:0007669"/>
    <property type="project" value="TreeGrafter"/>
</dbReference>
<dbReference type="InterPro" id="IPR023996">
    <property type="entry name" value="TonB-dep_OMP_SusC/RagA"/>
</dbReference>
<evidence type="ECO:0000256" key="10">
    <source>
        <dbReference type="PROSITE-ProRule" id="PRU01360"/>
    </source>
</evidence>
<dbReference type="Proteomes" id="UP000215355">
    <property type="component" value="Chromosome 1"/>
</dbReference>
<dbReference type="Gene3D" id="2.40.170.20">
    <property type="entry name" value="TonB-dependent receptor, beta-barrel domain"/>
    <property type="match status" value="1"/>
</dbReference>
<dbReference type="GO" id="GO:0015344">
    <property type="term" value="F:siderophore uptake transmembrane transporter activity"/>
    <property type="evidence" value="ECO:0007669"/>
    <property type="project" value="TreeGrafter"/>
</dbReference>
<dbReference type="NCBIfam" id="TIGR04057">
    <property type="entry name" value="SusC_RagA_signa"/>
    <property type="match status" value="1"/>
</dbReference>
<evidence type="ECO:0000259" key="14">
    <source>
        <dbReference type="Pfam" id="PF07715"/>
    </source>
</evidence>
<feature type="chain" id="PRO_5042461707" evidence="12">
    <location>
        <begin position="39"/>
        <end position="1075"/>
    </location>
</feature>
<comment type="similarity">
    <text evidence="10 11">Belongs to the TonB-dependent receptor family.</text>
</comment>
<evidence type="ECO:0000256" key="5">
    <source>
        <dbReference type="ARBA" id="ARBA00022729"/>
    </source>
</evidence>
<dbReference type="InterPro" id="IPR036942">
    <property type="entry name" value="Beta-barrel_TonB_sf"/>
</dbReference>
<dbReference type="GO" id="GO:0009279">
    <property type="term" value="C:cell outer membrane"/>
    <property type="evidence" value="ECO:0007669"/>
    <property type="project" value="UniProtKB-SubCell"/>
</dbReference>